<name>A0AAP5LSI2_PAEAM</name>
<protein>
    <submittedName>
        <fullName evidence="2">Uncharacterized protein</fullName>
    </submittedName>
</protein>
<dbReference type="EMBL" id="JAVDTR010000011">
    <property type="protein sequence ID" value="MDR6725554.1"/>
    <property type="molecule type" value="Genomic_DNA"/>
</dbReference>
<evidence type="ECO:0000313" key="3">
    <source>
        <dbReference type="Proteomes" id="UP001254832"/>
    </source>
</evidence>
<evidence type="ECO:0000256" key="1">
    <source>
        <dbReference type="SAM" id="MobiDB-lite"/>
    </source>
</evidence>
<dbReference type="Proteomes" id="UP001254832">
    <property type="component" value="Unassembled WGS sequence"/>
</dbReference>
<feature type="compositionally biased region" description="Basic and acidic residues" evidence="1">
    <location>
        <begin position="97"/>
        <end position="119"/>
    </location>
</feature>
<accession>A0AAP5LSI2</accession>
<gene>
    <name evidence="2" type="ORF">J2W91_004053</name>
</gene>
<comment type="caution">
    <text evidence="2">The sequence shown here is derived from an EMBL/GenBank/DDBJ whole genome shotgun (WGS) entry which is preliminary data.</text>
</comment>
<evidence type="ECO:0000313" key="2">
    <source>
        <dbReference type="EMBL" id="MDR6725554.1"/>
    </source>
</evidence>
<feature type="region of interest" description="Disordered" evidence="1">
    <location>
        <begin position="97"/>
        <end position="126"/>
    </location>
</feature>
<reference evidence="2" key="1">
    <citation type="submission" date="2023-07" db="EMBL/GenBank/DDBJ databases">
        <title>Sorghum-associated microbial communities from plants grown in Nebraska, USA.</title>
        <authorList>
            <person name="Schachtman D."/>
        </authorList>
    </citation>
    <scope>NUCLEOTIDE SEQUENCE</scope>
    <source>
        <strain evidence="2">BE80</strain>
    </source>
</reference>
<dbReference type="AlphaFoldDB" id="A0AAP5LSI2"/>
<dbReference type="RefSeq" id="WP_310142825.1">
    <property type="nucleotide sequence ID" value="NZ_JAVDTR010000011.1"/>
</dbReference>
<sequence>MTTEQEKHFHNKIDAAEARGDKNAAVDARYERHIQKQKNLGKKPLPRDKWDAAYKNLKNSSQRGAAEEVKGRKALEDQLGRKIENNNEALVIEYKSSEGVDTRPDSIGRNKEGAIDLVHDHKHKTG</sequence>
<organism evidence="2 3">
    <name type="scientific">Paenibacillus amylolyticus</name>
    <dbReference type="NCBI Taxonomy" id="1451"/>
    <lineage>
        <taxon>Bacteria</taxon>
        <taxon>Bacillati</taxon>
        <taxon>Bacillota</taxon>
        <taxon>Bacilli</taxon>
        <taxon>Bacillales</taxon>
        <taxon>Paenibacillaceae</taxon>
        <taxon>Paenibacillus</taxon>
    </lineage>
</organism>
<feature type="region of interest" description="Disordered" evidence="1">
    <location>
        <begin position="1"/>
        <end position="22"/>
    </location>
</feature>
<proteinExistence type="predicted"/>